<dbReference type="EMBL" id="LT554740">
    <property type="protein sequence ID" value="SAM07357.1"/>
    <property type="molecule type" value="Genomic_DNA"/>
</dbReference>
<name>A0A168RT43_ABSGL</name>
<dbReference type="InParanoid" id="A0A168RT43"/>
<protein>
    <submittedName>
        <fullName evidence="1">Uncharacterized protein</fullName>
    </submittedName>
</protein>
<reference evidence="1" key="1">
    <citation type="submission" date="2016-04" db="EMBL/GenBank/DDBJ databases">
        <authorList>
            <person name="Evans L.H."/>
            <person name="Alamgir A."/>
            <person name="Owens N."/>
            <person name="Weber N.D."/>
            <person name="Virtaneva K."/>
            <person name="Barbian K."/>
            <person name="Babar A."/>
            <person name="Rosenke K."/>
        </authorList>
    </citation>
    <scope>NUCLEOTIDE SEQUENCE [LARGE SCALE GENOMIC DNA]</scope>
    <source>
        <strain evidence="1">CBS 101.48</strain>
    </source>
</reference>
<dbReference type="AlphaFoldDB" id="A0A168RT43"/>
<proteinExistence type="predicted"/>
<accession>A0A168RT43</accession>
<dbReference type="Proteomes" id="UP000078561">
    <property type="component" value="Unassembled WGS sequence"/>
</dbReference>
<organism evidence="1">
    <name type="scientific">Absidia glauca</name>
    <name type="common">Pin mould</name>
    <dbReference type="NCBI Taxonomy" id="4829"/>
    <lineage>
        <taxon>Eukaryota</taxon>
        <taxon>Fungi</taxon>
        <taxon>Fungi incertae sedis</taxon>
        <taxon>Mucoromycota</taxon>
        <taxon>Mucoromycotina</taxon>
        <taxon>Mucoromycetes</taxon>
        <taxon>Mucorales</taxon>
        <taxon>Cunninghamellaceae</taxon>
        <taxon>Absidia</taxon>
    </lineage>
</organism>
<evidence type="ECO:0000313" key="2">
    <source>
        <dbReference type="Proteomes" id="UP000078561"/>
    </source>
</evidence>
<keyword evidence="2" id="KW-1185">Reference proteome</keyword>
<gene>
    <name evidence="1" type="primary">ABSGL_12998.1 scaffold 13554</name>
</gene>
<sequence>MSSSVAVVKNPYQMMYSKKLRQSREDGTRGGSFSSFLFMKQAPLPYSCWSTLSYHRANFYDHDHQHIRSIISTLSLLASLFQLRRITSPVPYAVQVWERDVEVQN</sequence>
<evidence type="ECO:0000313" key="1">
    <source>
        <dbReference type="EMBL" id="SAM07357.1"/>
    </source>
</evidence>